<keyword evidence="4 8" id="KW-0645">Protease</keyword>
<feature type="region of interest" description="Disordered" evidence="10">
    <location>
        <begin position="883"/>
        <end position="908"/>
    </location>
</feature>
<dbReference type="PROSITE" id="PS00138">
    <property type="entry name" value="SUBTILASE_SER"/>
    <property type="match status" value="1"/>
</dbReference>
<reference evidence="16" key="1">
    <citation type="journal article" date="2019" name="Int. J. Syst. Evol. Microbiol.">
        <title>The Global Catalogue of Microorganisms (GCM) 10K type strain sequencing project: providing services to taxonomists for standard genome sequencing and annotation.</title>
        <authorList>
            <consortium name="The Broad Institute Genomics Platform"/>
            <consortium name="The Broad Institute Genome Sequencing Center for Infectious Disease"/>
            <person name="Wu L."/>
            <person name="Ma J."/>
        </authorList>
    </citation>
    <scope>NUCLEOTIDE SEQUENCE [LARGE SCALE GENOMIC DNA]</scope>
    <source>
        <strain evidence="16">CAIM 431</strain>
    </source>
</reference>
<evidence type="ECO:0000256" key="4">
    <source>
        <dbReference type="ARBA" id="ARBA00022670"/>
    </source>
</evidence>
<feature type="domain" description="Peptidase S8/S53" evidence="12">
    <location>
        <begin position="164"/>
        <end position="587"/>
    </location>
</feature>
<name>A0ABW4RVA2_9ACTN</name>
<keyword evidence="7 8" id="KW-0720">Serine protease</keyword>
<dbReference type="InterPro" id="IPR036852">
    <property type="entry name" value="Peptidase_S8/S53_dom_sf"/>
</dbReference>
<dbReference type="PROSITE" id="PS00137">
    <property type="entry name" value="SUBTILASE_HIS"/>
    <property type="match status" value="1"/>
</dbReference>
<feature type="active site" description="Charge relay system" evidence="8">
    <location>
        <position position="231"/>
    </location>
</feature>
<evidence type="ECO:0000256" key="11">
    <source>
        <dbReference type="SAM" id="SignalP"/>
    </source>
</evidence>
<keyword evidence="2" id="KW-0134">Cell wall</keyword>
<dbReference type="Pfam" id="PF02225">
    <property type="entry name" value="PA"/>
    <property type="match status" value="1"/>
</dbReference>
<dbReference type="CDD" id="cd07489">
    <property type="entry name" value="Peptidases_S8_5"/>
    <property type="match status" value="1"/>
</dbReference>
<dbReference type="Pfam" id="PF06280">
    <property type="entry name" value="fn3_5"/>
    <property type="match status" value="1"/>
</dbReference>
<dbReference type="Proteomes" id="UP001597326">
    <property type="component" value="Unassembled WGS sequence"/>
</dbReference>
<evidence type="ECO:0000313" key="16">
    <source>
        <dbReference type="Proteomes" id="UP001597326"/>
    </source>
</evidence>
<evidence type="ECO:0000256" key="8">
    <source>
        <dbReference type="PROSITE-ProRule" id="PRU01240"/>
    </source>
</evidence>
<dbReference type="RefSeq" id="WP_343873038.1">
    <property type="nucleotide sequence ID" value="NZ_BAAAIX010000013.1"/>
</dbReference>
<gene>
    <name evidence="15" type="ORF">ACFSCS_07810</name>
</gene>
<dbReference type="InterPro" id="IPR010435">
    <property type="entry name" value="C5a/SBT2-like_Fn3"/>
</dbReference>
<accession>A0ABW4RVA2</accession>
<evidence type="ECO:0000256" key="5">
    <source>
        <dbReference type="ARBA" id="ARBA00022729"/>
    </source>
</evidence>
<dbReference type="PANTHER" id="PTHR43806">
    <property type="entry name" value="PEPTIDASE S8"/>
    <property type="match status" value="1"/>
</dbReference>
<dbReference type="Gene3D" id="3.40.50.200">
    <property type="entry name" value="Peptidase S8/S53 domain"/>
    <property type="match status" value="1"/>
</dbReference>
<keyword evidence="3" id="KW-0964">Secreted</keyword>
<evidence type="ECO:0000256" key="6">
    <source>
        <dbReference type="ARBA" id="ARBA00022801"/>
    </source>
</evidence>
<protein>
    <submittedName>
        <fullName evidence="15">S8 family serine peptidase</fullName>
    </submittedName>
</protein>
<dbReference type="InterPro" id="IPR034187">
    <property type="entry name" value="Peptidases_S8_5"/>
</dbReference>
<evidence type="ECO:0000256" key="10">
    <source>
        <dbReference type="SAM" id="MobiDB-lite"/>
    </source>
</evidence>
<dbReference type="SUPFAM" id="SSF52743">
    <property type="entry name" value="Subtilisin-like"/>
    <property type="match status" value="1"/>
</dbReference>
<dbReference type="PRINTS" id="PR00723">
    <property type="entry name" value="SUBTILISIN"/>
</dbReference>
<dbReference type="PROSITE" id="PS51892">
    <property type="entry name" value="SUBTILASE"/>
    <property type="match status" value="1"/>
</dbReference>
<dbReference type="CDD" id="cd02133">
    <property type="entry name" value="PA_C5a_like"/>
    <property type="match status" value="1"/>
</dbReference>
<dbReference type="InterPro" id="IPR022398">
    <property type="entry name" value="Peptidase_S8_His-AS"/>
</dbReference>
<evidence type="ECO:0000256" key="1">
    <source>
        <dbReference type="ARBA" id="ARBA00011073"/>
    </source>
</evidence>
<dbReference type="Gene3D" id="2.60.40.1710">
    <property type="entry name" value="Subtilisin-like superfamily"/>
    <property type="match status" value="1"/>
</dbReference>
<dbReference type="InterPro" id="IPR050131">
    <property type="entry name" value="Peptidase_S8_subtilisin-like"/>
</dbReference>
<dbReference type="InterPro" id="IPR015500">
    <property type="entry name" value="Peptidase_S8_subtilisin-rel"/>
</dbReference>
<feature type="domain" description="C5a peptidase/Subtilisin-like protease SBT2-like Fn3-like" evidence="14">
    <location>
        <begin position="629"/>
        <end position="729"/>
    </location>
</feature>
<feature type="chain" id="PRO_5046008312" evidence="11">
    <location>
        <begin position="28"/>
        <end position="908"/>
    </location>
</feature>
<keyword evidence="6 8" id="KW-0378">Hydrolase</keyword>
<evidence type="ECO:0000256" key="9">
    <source>
        <dbReference type="RuleBase" id="RU003355"/>
    </source>
</evidence>
<dbReference type="EMBL" id="JBHUFZ010000016">
    <property type="protein sequence ID" value="MFD1890087.1"/>
    <property type="molecule type" value="Genomic_DNA"/>
</dbReference>
<keyword evidence="16" id="KW-1185">Reference proteome</keyword>
<dbReference type="SUPFAM" id="SSF52025">
    <property type="entry name" value="PA domain"/>
    <property type="match status" value="1"/>
</dbReference>
<dbReference type="InterPro" id="IPR000209">
    <property type="entry name" value="Peptidase_S8/S53_dom"/>
</dbReference>
<evidence type="ECO:0000259" key="13">
    <source>
        <dbReference type="Pfam" id="PF02225"/>
    </source>
</evidence>
<evidence type="ECO:0000259" key="12">
    <source>
        <dbReference type="Pfam" id="PF00082"/>
    </source>
</evidence>
<sequence>MQHRTWLSTLAVSTLALSCLSTVPAQARPTDGLGRLSDYIKLAENDTTGSIVTNRWLVRFAGAPVVEGGSQAAIARQQKTLIAAAGRHGVRIKGHRSYSRTFNGIAVTLDTKQVTALAQLPGVTGVYPVVEVARPAEKGSRPEVNHAAGMTGAAIVRDDLGYDGTGIKVGVIDSGIDIDHPDLGGQGTDGATAFPTQRVKWGYDFVGDDYDSEDPKAVAVPDPVPDDCGGHGSHVAGIIGADGDPAKGGVEGVAPGVSFGAYRVFGCEGSTSSEVIVAAMERAQADGMDVVNMSLGATMMTWPDYPTATAADALSRAGTVVVTSAGNAGEDGAFSGGAPGIGRGAISVASVDNVKNTLRAFEVQGTGQKVGYLPATGSPLPTAQTSYPLVALGAPGTPEAQGCEPYTEAQKALFAQGAAALVQRGSCTFYQKALNAQQAGAKAVVLYNNSPVSVNPTVEGDPAITIPVVMISQADGVQIHKDLATGSTIRFVDETVSQDSPTAGQISAFSSWGLAADLSLKPDVAAPGGNIWSTYPLESGRYASMSGTSMAAPHVAGTVAQLLQARPALKGRPEAVRRLLQNTATTELPWAFDPDSGLDEMVIRQGAGLVQIDRAIATQQQVSPSRISLGDDQSRSHTTTLTFRNEGKRPVVYTLANKTSIGTLGTSDPEFDLLDAQVSMPQRVVVPPRGSKDVKVTITAPADAPANYIYGGWIVASTATGTDLSVPYVGMAGDYQRVSVLTAPGSEAPCLGEKVGTKLVCLAEQEHQSYSMAEGEQPVVIFRVEYPVEQLKVNVYSAQADGTKGRLLGTAFQMEHNGREVGDVGLAWDGTYMTTGKSPYLARASAGSYVLEVTALRPLGKASVAADWETWTSPAFQATFTAPTKGAEPAPVDPNVVTDPGSIEAANR</sequence>
<feature type="domain" description="PA" evidence="13">
    <location>
        <begin position="386"/>
        <end position="479"/>
    </location>
</feature>
<comment type="similarity">
    <text evidence="1 8 9">Belongs to the peptidase S8 family.</text>
</comment>
<dbReference type="Pfam" id="PF00082">
    <property type="entry name" value="Peptidase_S8"/>
    <property type="match status" value="1"/>
</dbReference>
<feature type="active site" description="Charge relay system" evidence="8">
    <location>
        <position position="549"/>
    </location>
</feature>
<feature type="signal peptide" evidence="11">
    <location>
        <begin position="1"/>
        <end position="27"/>
    </location>
</feature>
<dbReference type="InterPro" id="IPR023827">
    <property type="entry name" value="Peptidase_S8_Asp-AS"/>
</dbReference>
<keyword evidence="5 11" id="KW-0732">Signal</keyword>
<feature type="active site" description="Charge relay system" evidence="8">
    <location>
        <position position="173"/>
    </location>
</feature>
<dbReference type="InterPro" id="IPR046450">
    <property type="entry name" value="PA_dom_sf"/>
</dbReference>
<comment type="caution">
    <text evidence="15">The sequence shown here is derived from an EMBL/GenBank/DDBJ whole genome shotgun (WGS) entry which is preliminary data.</text>
</comment>
<evidence type="ECO:0000256" key="2">
    <source>
        <dbReference type="ARBA" id="ARBA00022512"/>
    </source>
</evidence>
<dbReference type="InterPro" id="IPR003137">
    <property type="entry name" value="PA_domain"/>
</dbReference>
<evidence type="ECO:0000256" key="7">
    <source>
        <dbReference type="ARBA" id="ARBA00022825"/>
    </source>
</evidence>
<evidence type="ECO:0000259" key="14">
    <source>
        <dbReference type="Pfam" id="PF06280"/>
    </source>
</evidence>
<dbReference type="PANTHER" id="PTHR43806:SF11">
    <property type="entry name" value="CEREVISIN-RELATED"/>
    <property type="match status" value="1"/>
</dbReference>
<dbReference type="InterPro" id="IPR023828">
    <property type="entry name" value="Peptidase_S8_Ser-AS"/>
</dbReference>
<evidence type="ECO:0000256" key="3">
    <source>
        <dbReference type="ARBA" id="ARBA00022525"/>
    </source>
</evidence>
<dbReference type="PROSITE" id="PS00136">
    <property type="entry name" value="SUBTILASE_ASP"/>
    <property type="match status" value="1"/>
</dbReference>
<dbReference type="Gene3D" id="3.50.30.30">
    <property type="match status" value="1"/>
</dbReference>
<evidence type="ECO:0000313" key="15">
    <source>
        <dbReference type="EMBL" id="MFD1890087.1"/>
    </source>
</evidence>
<proteinExistence type="inferred from homology"/>
<dbReference type="PROSITE" id="PS51257">
    <property type="entry name" value="PROKAR_LIPOPROTEIN"/>
    <property type="match status" value="1"/>
</dbReference>
<organism evidence="15 16">
    <name type="scientific">Luteococcus peritonei</name>
    <dbReference type="NCBI Taxonomy" id="88874"/>
    <lineage>
        <taxon>Bacteria</taxon>
        <taxon>Bacillati</taxon>
        <taxon>Actinomycetota</taxon>
        <taxon>Actinomycetes</taxon>
        <taxon>Propionibacteriales</taxon>
        <taxon>Propionibacteriaceae</taxon>
        <taxon>Luteococcus</taxon>
    </lineage>
</organism>